<dbReference type="GO" id="GO:0004519">
    <property type="term" value="F:endonuclease activity"/>
    <property type="evidence" value="ECO:0007669"/>
    <property type="project" value="UniProtKB-KW"/>
</dbReference>
<evidence type="ECO:0000313" key="8">
    <source>
        <dbReference type="EMBL" id="GBN14599.1"/>
    </source>
</evidence>
<proteinExistence type="predicted"/>
<dbReference type="AlphaFoldDB" id="A0A4Y2LJK7"/>
<dbReference type="GO" id="GO:0003964">
    <property type="term" value="F:RNA-directed DNA polymerase activity"/>
    <property type="evidence" value="ECO:0007669"/>
    <property type="project" value="UniProtKB-KW"/>
</dbReference>
<gene>
    <name evidence="8" type="ORF">AVEN_25810_1</name>
</gene>
<dbReference type="GO" id="GO:0016787">
    <property type="term" value="F:hydrolase activity"/>
    <property type="evidence" value="ECO:0007669"/>
    <property type="project" value="UniProtKB-KW"/>
</dbReference>
<accession>A0A4Y2LJK7</accession>
<dbReference type="InterPro" id="IPR041373">
    <property type="entry name" value="RT_RNaseH"/>
</dbReference>
<dbReference type="Proteomes" id="UP000499080">
    <property type="component" value="Unassembled WGS sequence"/>
</dbReference>
<protein>
    <recommendedName>
        <fullName evidence="7">Reverse transcriptase RNase H-like domain-containing protein</fullName>
    </recommendedName>
</protein>
<dbReference type="EMBL" id="BGPR01005921">
    <property type="protein sequence ID" value="GBN14599.1"/>
    <property type="molecule type" value="Genomic_DNA"/>
</dbReference>
<evidence type="ECO:0000256" key="5">
    <source>
        <dbReference type="ARBA" id="ARBA00022801"/>
    </source>
</evidence>
<comment type="caution">
    <text evidence="8">The sequence shown here is derived from an EMBL/GenBank/DDBJ whole genome shotgun (WGS) entry which is preliminary data.</text>
</comment>
<organism evidence="8 9">
    <name type="scientific">Araneus ventricosus</name>
    <name type="common">Orbweaver spider</name>
    <name type="synonym">Epeira ventricosa</name>
    <dbReference type="NCBI Taxonomy" id="182803"/>
    <lineage>
        <taxon>Eukaryota</taxon>
        <taxon>Metazoa</taxon>
        <taxon>Ecdysozoa</taxon>
        <taxon>Arthropoda</taxon>
        <taxon>Chelicerata</taxon>
        <taxon>Arachnida</taxon>
        <taxon>Araneae</taxon>
        <taxon>Araneomorphae</taxon>
        <taxon>Entelegynae</taxon>
        <taxon>Araneoidea</taxon>
        <taxon>Araneidae</taxon>
        <taxon>Araneus</taxon>
    </lineage>
</organism>
<evidence type="ECO:0000259" key="7">
    <source>
        <dbReference type="Pfam" id="PF17917"/>
    </source>
</evidence>
<dbReference type="OrthoDB" id="6432186at2759"/>
<keyword evidence="5" id="KW-0378">Hydrolase</keyword>
<dbReference type="Pfam" id="PF17917">
    <property type="entry name" value="RT_RNaseH"/>
    <property type="match status" value="1"/>
</dbReference>
<keyword evidence="2" id="KW-0548">Nucleotidyltransferase</keyword>
<feature type="domain" description="Reverse transcriptase RNase H-like" evidence="7">
    <location>
        <begin position="1"/>
        <end position="41"/>
    </location>
</feature>
<evidence type="ECO:0000256" key="2">
    <source>
        <dbReference type="ARBA" id="ARBA00022695"/>
    </source>
</evidence>
<keyword evidence="6" id="KW-0695">RNA-directed DNA polymerase</keyword>
<evidence type="ECO:0000256" key="3">
    <source>
        <dbReference type="ARBA" id="ARBA00022722"/>
    </source>
</evidence>
<reference evidence="8 9" key="1">
    <citation type="journal article" date="2019" name="Sci. Rep.">
        <title>Orb-weaving spider Araneus ventricosus genome elucidates the spidroin gene catalogue.</title>
        <authorList>
            <person name="Kono N."/>
            <person name="Nakamura H."/>
            <person name="Ohtoshi R."/>
            <person name="Moran D.A.P."/>
            <person name="Shinohara A."/>
            <person name="Yoshida Y."/>
            <person name="Fujiwara M."/>
            <person name="Mori M."/>
            <person name="Tomita M."/>
            <person name="Arakawa K."/>
        </authorList>
    </citation>
    <scope>NUCLEOTIDE SEQUENCE [LARGE SCALE GENOMIC DNA]</scope>
</reference>
<evidence type="ECO:0000256" key="4">
    <source>
        <dbReference type="ARBA" id="ARBA00022759"/>
    </source>
</evidence>
<keyword evidence="4" id="KW-0255">Endonuclease</keyword>
<keyword evidence="3" id="KW-0540">Nuclease</keyword>
<evidence type="ECO:0000256" key="6">
    <source>
        <dbReference type="ARBA" id="ARBA00022918"/>
    </source>
</evidence>
<sequence>MLEGREVVIYTDHNPLVFAFTRKHDNNTPRQIRYLELISQFTTDMRYIAGRDNVMADTFSRISQINLFDLNDLNGLAEDQFSDHELQSLRGSGTGLELMYFASFENHFIMMCLQVQYIRMSRNPFVDKFPITFII</sequence>
<keyword evidence="9" id="KW-1185">Reference proteome</keyword>
<keyword evidence="1" id="KW-0808">Transferase</keyword>
<evidence type="ECO:0000256" key="1">
    <source>
        <dbReference type="ARBA" id="ARBA00022679"/>
    </source>
</evidence>
<name>A0A4Y2LJK7_ARAVE</name>
<evidence type="ECO:0000313" key="9">
    <source>
        <dbReference type="Proteomes" id="UP000499080"/>
    </source>
</evidence>